<gene>
    <name evidence="3" type="ORF">GCM10010246_75950</name>
</gene>
<proteinExistence type="predicted"/>
<evidence type="ECO:0000256" key="2">
    <source>
        <dbReference type="SAM" id="SignalP"/>
    </source>
</evidence>
<dbReference type="EMBL" id="BAAASD010000054">
    <property type="protein sequence ID" value="GAA2370670.1"/>
    <property type="molecule type" value="Genomic_DNA"/>
</dbReference>
<keyword evidence="4" id="KW-1185">Reference proteome</keyword>
<feature type="chain" id="PRO_5047241223" description="Lipoprotein" evidence="2">
    <location>
        <begin position="22"/>
        <end position="263"/>
    </location>
</feature>
<organism evidence="3 4">
    <name type="scientific">Streptomyces cuspidosporus</name>
    <dbReference type="NCBI Taxonomy" id="66882"/>
    <lineage>
        <taxon>Bacteria</taxon>
        <taxon>Bacillati</taxon>
        <taxon>Actinomycetota</taxon>
        <taxon>Actinomycetes</taxon>
        <taxon>Kitasatosporales</taxon>
        <taxon>Streptomycetaceae</taxon>
        <taxon>Streptomyces</taxon>
    </lineage>
</organism>
<evidence type="ECO:0000256" key="1">
    <source>
        <dbReference type="SAM" id="MobiDB-lite"/>
    </source>
</evidence>
<accession>A0ABN3H6I3</accession>
<dbReference type="RefSeq" id="WP_428837078.1">
    <property type="nucleotide sequence ID" value="NZ_BAAASD010000054.1"/>
</dbReference>
<evidence type="ECO:0000313" key="3">
    <source>
        <dbReference type="EMBL" id="GAA2370670.1"/>
    </source>
</evidence>
<keyword evidence="2" id="KW-0732">Signal</keyword>
<feature type="signal peptide" evidence="2">
    <location>
        <begin position="1"/>
        <end position="21"/>
    </location>
</feature>
<name>A0ABN3H6I3_9ACTN</name>
<reference evidence="3 4" key="1">
    <citation type="journal article" date="2019" name="Int. J. Syst. Evol. Microbiol.">
        <title>The Global Catalogue of Microorganisms (GCM) 10K type strain sequencing project: providing services to taxonomists for standard genome sequencing and annotation.</title>
        <authorList>
            <consortium name="The Broad Institute Genomics Platform"/>
            <consortium name="The Broad Institute Genome Sequencing Center for Infectious Disease"/>
            <person name="Wu L."/>
            <person name="Ma J."/>
        </authorList>
    </citation>
    <scope>NUCLEOTIDE SEQUENCE [LARGE SCALE GENOMIC DNA]</scope>
    <source>
        <strain evidence="3 4">JCM 4316</strain>
    </source>
</reference>
<protein>
    <recommendedName>
        <fullName evidence="5">Lipoprotein</fullName>
    </recommendedName>
</protein>
<feature type="region of interest" description="Disordered" evidence="1">
    <location>
        <begin position="121"/>
        <end position="147"/>
    </location>
</feature>
<sequence length="263" mass="26848">MRTRNTALVAAMCAGLAAALAGCGGDDGGGEDPDAGTNGVGKLPATKIESRARKAAGAAEAVRLSGQLVTKGRTYKVDMRLKADGGTGQVSTEGSTFELLRVGKDLYLKADAGFWTHKTGNHAGSGAGQNSAGQNSAGQNGAGVGDKLDDKYVKVPVRDPSYKRLSGLTDKTLLLDGLLGLHGGISTGDRGTVGGVRTIRIRGGQGSGGTLDVSLEGKPYPLRLQRAGGAGVIRLADWDKDFPLTAPAKDEVVDYGQQIPSGT</sequence>
<dbReference type="PROSITE" id="PS51257">
    <property type="entry name" value="PROKAR_LIPOPROTEIN"/>
    <property type="match status" value="1"/>
</dbReference>
<evidence type="ECO:0008006" key="5">
    <source>
        <dbReference type="Google" id="ProtNLM"/>
    </source>
</evidence>
<dbReference type="Proteomes" id="UP001500253">
    <property type="component" value="Unassembled WGS sequence"/>
</dbReference>
<feature type="compositionally biased region" description="Low complexity" evidence="1">
    <location>
        <begin position="128"/>
        <end position="139"/>
    </location>
</feature>
<evidence type="ECO:0000313" key="4">
    <source>
        <dbReference type="Proteomes" id="UP001500253"/>
    </source>
</evidence>
<comment type="caution">
    <text evidence="3">The sequence shown here is derived from an EMBL/GenBank/DDBJ whole genome shotgun (WGS) entry which is preliminary data.</text>
</comment>